<keyword evidence="2" id="KW-1185">Reference proteome</keyword>
<protein>
    <submittedName>
        <fullName evidence="1">Uncharacterized protein</fullName>
    </submittedName>
</protein>
<sequence>MISPRAISNVETYMLLQFFFVSYDALLSLAKYIFNLTVNAIPYGLYFDCADDEELVGDFNAFSLGHSQYLGFSFDCGGGLGGPCFNDSMSTYTASKVSMYMRSRSSSRSTFHSHVRFSRPLTYTIWESQSMVISTQPESAGPIASCQKFPWHGTRKHVMRENSPLFQHRHFLHDKFLINEESLQIHERWYEHIVEKTVIEKTVVDCSVS</sequence>
<dbReference type="EMBL" id="KQ980853">
    <property type="protein sequence ID" value="KYN12185.1"/>
    <property type="molecule type" value="Genomic_DNA"/>
</dbReference>
<dbReference type="AlphaFoldDB" id="A0A151IWI5"/>
<reference evidence="1 2" key="1">
    <citation type="submission" date="2015-09" db="EMBL/GenBank/DDBJ databases">
        <title>Trachymyrmex cornetzi WGS genome.</title>
        <authorList>
            <person name="Nygaard S."/>
            <person name="Hu H."/>
            <person name="Boomsma J."/>
            <person name="Zhang G."/>
        </authorList>
    </citation>
    <scope>NUCLEOTIDE SEQUENCE [LARGE SCALE GENOMIC DNA]</scope>
    <source>
        <strain evidence="1">Tcor2-1</strain>
        <tissue evidence="1">Whole body</tissue>
    </source>
</reference>
<evidence type="ECO:0000313" key="2">
    <source>
        <dbReference type="Proteomes" id="UP000078492"/>
    </source>
</evidence>
<evidence type="ECO:0000313" key="1">
    <source>
        <dbReference type="EMBL" id="KYN12185.1"/>
    </source>
</evidence>
<organism evidence="1 2">
    <name type="scientific">Trachymyrmex cornetzi</name>
    <dbReference type="NCBI Taxonomy" id="471704"/>
    <lineage>
        <taxon>Eukaryota</taxon>
        <taxon>Metazoa</taxon>
        <taxon>Ecdysozoa</taxon>
        <taxon>Arthropoda</taxon>
        <taxon>Hexapoda</taxon>
        <taxon>Insecta</taxon>
        <taxon>Pterygota</taxon>
        <taxon>Neoptera</taxon>
        <taxon>Endopterygota</taxon>
        <taxon>Hymenoptera</taxon>
        <taxon>Apocrita</taxon>
        <taxon>Aculeata</taxon>
        <taxon>Formicoidea</taxon>
        <taxon>Formicidae</taxon>
        <taxon>Myrmicinae</taxon>
        <taxon>Trachymyrmex</taxon>
    </lineage>
</organism>
<accession>A0A151IWI5</accession>
<name>A0A151IWI5_9HYME</name>
<gene>
    <name evidence="1" type="ORF">ALC57_15651</name>
</gene>
<dbReference type="Proteomes" id="UP000078492">
    <property type="component" value="Unassembled WGS sequence"/>
</dbReference>
<proteinExistence type="predicted"/>